<feature type="non-terminal residue" evidence="1">
    <location>
        <position position="1"/>
    </location>
</feature>
<organism evidence="1 2">
    <name type="scientific">Flavobacterium solisilvae</name>
    <dbReference type="NCBI Taxonomy" id="1852019"/>
    <lineage>
        <taxon>Bacteria</taxon>
        <taxon>Pseudomonadati</taxon>
        <taxon>Bacteroidota</taxon>
        <taxon>Flavobacteriia</taxon>
        <taxon>Flavobacteriales</taxon>
        <taxon>Flavobacteriaceae</taxon>
        <taxon>Flavobacterium</taxon>
    </lineage>
</organism>
<evidence type="ECO:0008006" key="3">
    <source>
        <dbReference type="Google" id="ProtNLM"/>
    </source>
</evidence>
<gene>
    <name evidence="1" type="ORF">G6042_00635</name>
</gene>
<comment type="caution">
    <text evidence="1">The sequence shown here is derived from an EMBL/GenBank/DDBJ whole genome shotgun (WGS) entry which is preliminary data.</text>
</comment>
<reference evidence="1 2" key="1">
    <citation type="submission" date="2020-02" db="EMBL/GenBank/DDBJ databases">
        <title>Flavobacterium sp. genome.</title>
        <authorList>
            <person name="Jung H.S."/>
            <person name="Baek J.H."/>
            <person name="Jeon C.O."/>
        </authorList>
    </citation>
    <scope>NUCLEOTIDE SEQUENCE [LARGE SCALE GENOMIC DNA]</scope>
    <source>
        <strain evidence="1 2">SE-s27</strain>
    </source>
</reference>
<keyword evidence="2" id="KW-1185">Reference proteome</keyword>
<proteinExistence type="predicted"/>
<dbReference type="EMBL" id="JAAMPT010000136">
    <property type="protein sequence ID" value="NMH23778.1"/>
    <property type="molecule type" value="Genomic_DNA"/>
</dbReference>
<dbReference type="RefSeq" id="WP_211161597.1">
    <property type="nucleotide sequence ID" value="NZ_JAAMPT010000136.1"/>
</dbReference>
<protein>
    <recommendedName>
        <fullName evidence="3">Adhesin</fullName>
    </recommendedName>
</protein>
<evidence type="ECO:0000313" key="1">
    <source>
        <dbReference type="EMBL" id="NMH23778.1"/>
    </source>
</evidence>
<accession>A0ABX1QR59</accession>
<feature type="non-terminal residue" evidence="1">
    <location>
        <position position="138"/>
    </location>
</feature>
<sequence>FDLTSQIPDLLEGNQTTPVSTYSVAFYEDATLTTLITNPSAYTNLTNPQTIYVVVTNTNAATTTRCPSEVGSFILQVNPKPIVATQLADFASCDDIDGVNDGQTLYFGNPLSDYIDDVLGAGQSPTDYTVTFYYNSQS</sequence>
<name>A0ABX1QR59_9FLAO</name>
<dbReference type="Proteomes" id="UP000767947">
    <property type="component" value="Unassembled WGS sequence"/>
</dbReference>
<evidence type="ECO:0000313" key="2">
    <source>
        <dbReference type="Proteomes" id="UP000767947"/>
    </source>
</evidence>